<dbReference type="EMBL" id="FOAN01000001">
    <property type="protein sequence ID" value="SEK49914.1"/>
    <property type="molecule type" value="Genomic_DNA"/>
</dbReference>
<protein>
    <submittedName>
        <fullName evidence="3">Short-chain dehydrogenase</fullName>
    </submittedName>
</protein>
<comment type="similarity">
    <text evidence="1">Belongs to the short-chain dehydrogenases/reductases (SDR) family.</text>
</comment>
<accession>A0A1H7HI15</accession>
<keyword evidence="2" id="KW-0560">Oxidoreductase</keyword>
<evidence type="ECO:0000256" key="2">
    <source>
        <dbReference type="ARBA" id="ARBA00023002"/>
    </source>
</evidence>
<dbReference type="PROSITE" id="PS00061">
    <property type="entry name" value="ADH_SHORT"/>
    <property type="match status" value="1"/>
</dbReference>
<dbReference type="OrthoDB" id="335726at2"/>
<proteinExistence type="inferred from homology"/>
<dbReference type="Gene3D" id="3.40.50.720">
    <property type="entry name" value="NAD(P)-binding Rossmann-like Domain"/>
    <property type="match status" value="1"/>
</dbReference>
<dbReference type="GO" id="GO:0016491">
    <property type="term" value="F:oxidoreductase activity"/>
    <property type="evidence" value="ECO:0007669"/>
    <property type="project" value="UniProtKB-KW"/>
</dbReference>
<dbReference type="STRING" id="1036779.SAMN04515666_101668"/>
<evidence type="ECO:0000313" key="3">
    <source>
        <dbReference type="EMBL" id="SEK49914.1"/>
    </source>
</evidence>
<dbReference type="SUPFAM" id="SSF51735">
    <property type="entry name" value="NAD(P)-binding Rossmann-fold domains"/>
    <property type="match status" value="1"/>
</dbReference>
<evidence type="ECO:0000256" key="1">
    <source>
        <dbReference type="ARBA" id="ARBA00006484"/>
    </source>
</evidence>
<dbReference type="InterPro" id="IPR020904">
    <property type="entry name" value="Sc_DH/Rdtase_CS"/>
</dbReference>
<keyword evidence="4" id="KW-1185">Reference proteome</keyword>
<gene>
    <name evidence="3" type="ORF">SAMN04515666_101668</name>
</gene>
<dbReference type="Pfam" id="PF00106">
    <property type="entry name" value="adh_short"/>
    <property type="match status" value="1"/>
</dbReference>
<dbReference type="InterPro" id="IPR036291">
    <property type="entry name" value="NAD(P)-bd_dom_sf"/>
</dbReference>
<evidence type="ECO:0000313" key="4">
    <source>
        <dbReference type="Proteomes" id="UP000199664"/>
    </source>
</evidence>
<sequence>MTPPRMQPKDGIAWVTGASSGIGAAVALELARRGWTVAATARRLDKLEALALGADGLPGRIVAHVGDVVDPAAMAAVVEGIESVHGPIALAFLNAGIAPRNGPGLIDVAAFEQVFAVNLVGVVRGAAAVAERMASRGKGQIAVNASLAGYRGLPGAAAYGASKAAAIHLCEALRFDCERQGIRLQLVNPGFVDTAMTKRNSFPMPFMLTLDEAAARVVDGFARGGFEVAFPRRLAWLMKALRLLPYPVYFWMVRRLAGEHRGGRRDGAV</sequence>
<dbReference type="Proteomes" id="UP000199664">
    <property type="component" value="Unassembled WGS sequence"/>
</dbReference>
<dbReference type="AlphaFoldDB" id="A0A1H7HI15"/>
<name>A0A1H7HI15_9HYPH</name>
<dbReference type="RefSeq" id="WP_091829705.1">
    <property type="nucleotide sequence ID" value="NZ_FOAN01000001.1"/>
</dbReference>
<reference evidence="4" key="1">
    <citation type="submission" date="2016-10" db="EMBL/GenBank/DDBJ databases">
        <authorList>
            <person name="Varghese N."/>
            <person name="Submissions S."/>
        </authorList>
    </citation>
    <scope>NUCLEOTIDE SEQUENCE [LARGE SCALE GENOMIC DNA]</scope>
    <source>
        <strain evidence="4">LMG 26383,CCUG 61248,R- 45681</strain>
    </source>
</reference>
<dbReference type="GO" id="GO:0016020">
    <property type="term" value="C:membrane"/>
    <property type="evidence" value="ECO:0007669"/>
    <property type="project" value="TreeGrafter"/>
</dbReference>
<dbReference type="InterPro" id="IPR002347">
    <property type="entry name" value="SDR_fam"/>
</dbReference>
<dbReference type="PANTHER" id="PTHR44196:SF1">
    <property type="entry name" value="DEHYDROGENASE_REDUCTASE SDR FAMILY MEMBER 7B"/>
    <property type="match status" value="1"/>
</dbReference>
<dbReference type="PANTHER" id="PTHR44196">
    <property type="entry name" value="DEHYDROGENASE/REDUCTASE SDR FAMILY MEMBER 7B"/>
    <property type="match status" value="1"/>
</dbReference>
<organism evidence="3 4">
    <name type="scientific">Bosea lupini</name>
    <dbReference type="NCBI Taxonomy" id="1036779"/>
    <lineage>
        <taxon>Bacteria</taxon>
        <taxon>Pseudomonadati</taxon>
        <taxon>Pseudomonadota</taxon>
        <taxon>Alphaproteobacteria</taxon>
        <taxon>Hyphomicrobiales</taxon>
        <taxon>Boseaceae</taxon>
        <taxon>Bosea</taxon>
    </lineage>
</organism>
<dbReference type="PRINTS" id="PR00081">
    <property type="entry name" value="GDHRDH"/>
</dbReference>